<evidence type="ECO:0000313" key="2">
    <source>
        <dbReference type="Proteomes" id="UP000504611"/>
    </source>
</evidence>
<dbReference type="GeneID" id="104963043"/>
<sequence>MDAKNVSDKLLRLKDKCAFVFTSIQTRPAACQQLNMAALDPYLGVLDFSLNLCSSIYTRAANVSANKERCQQIAQRVKALEGLILTIKHRGTGQLSPAMDDTLKEICCTLTSAKTLMEKLNRTKMFMRFLKSRRHEEQLSNLDRRLYNHFLVLSEALLIEQGDTLHRICNVNIGDTQPMPPIITLGATPRQGRPSLHADHADCVGPHLAEGALLRRESLNHRRALRRYEAARAPDPRAPCSCSITYHSSEGFLTPTGPRLSMRTNSKNILWDMWADQEEDSPPL</sequence>
<dbReference type="Proteomes" id="UP000504611">
    <property type="component" value="Unplaced"/>
</dbReference>
<keyword evidence="2" id="KW-1185">Reference proteome</keyword>
<dbReference type="InterPro" id="IPR054000">
    <property type="entry name" value="MLKL_N"/>
</dbReference>
<dbReference type="GO" id="GO:0007166">
    <property type="term" value="P:cell surface receptor signaling pathway"/>
    <property type="evidence" value="ECO:0007669"/>
    <property type="project" value="InterPro"/>
</dbReference>
<evidence type="ECO:0000313" key="3">
    <source>
        <dbReference type="RefSeq" id="XP_010789896.1"/>
    </source>
</evidence>
<protein>
    <recommendedName>
        <fullName evidence="1">Mixed lineage kinase domain-containing protein</fullName>
    </recommendedName>
</protein>
<reference evidence="3" key="1">
    <citation type="submission" date="2025-08" db="UniProtKB">
        <authorList>
            <consortium name="RefSeq"/>
        </authorList>
    </citation>
    <scope>IDENTIFICATION</scope>
    <source>
        <tissue evidence="3">Muscle</tissue>
    </source>
</reference>
<dbReference type="InterPro" id="IPR036537">
    <property type="entry name" value="Adaptor_Cbl_N_dom_sf"/>
</dbReference>
<gene>
    <name evidence="3" type="primary">LOC104963043</name>
</gene>
<dbReference type="AlphaFoldDB" id="A0A6I9PXH2"/>
<dbReference type="RefSeq" id="XP_010789896.1">
    <property type="nucleotide sequence ID" value="XM_010791594.1"/>
</dbReference>
<dbReference type="KEGG" id="ncc:104963043"/>
<dbReference type="Pfam" id="PF22215">
    <property type="entry name" value="MLKL_N"/>
    <property type="match status" value="1"/>
</dbReference>
<dbReference type="CDD" id="cd21037">
    <property type="entry name" value="MLKL_NTD"/>
    <property type="match status" value="1"/>
</dbReference>
<accession>A0A6I9PXH2</accession>
<organism evidence="2 3">
    <name type="scientific">Notothenia coriiceps</name>
    <name type="common">black rockcod</name>
    <dbReference type="NCBI Taxonomy" id="8208"/>
    <lineage>
        <taxon>Eukaryota</taxon>
        <taxon>Metazoa</taxon>
        <taxon>Chordata</taxon>
        <taxon>Craniata</taxon>
        <taxon>Vertebrata</taxon>
        <taxon>Euteleostomi</taxon>
        <taxon>Actinopterygii</taxon>
        <taxon>Neopterygii</taxon>
        <taxon>Teleostei</taxon>
        <taxon>Neoteleostei</taxon>
        <taxon>Acanthomorphata</taxon>
        <taxon>Eupercaria</taxon>
        <taxon>Perciformes</taxon>
        <taxon>Notothenioidei</taxon>
        <taxon>Nototheniidae</taxon>
        <taxon>Notothenia</taxon>
    </lineage>
</organism>
<evidence type="ECO:0000259" key="1">
    <source>
        <dbReference type="Pfam" id="PF22215"/>
    </source>
</evidence>
<proteinExistence type="predicted"/>
<dbReference type="InterPro" id="IPR059179">
    <property type="entry name" value="MLKL-like_MCAfunc"/>
</dbReference>
<dbReference type="OrthoDB" id="4062651at2759"/>
<name>A0A6I9PXH2_9TELE</name>
<dbReference type="Gene3D" id="1.20.930.20">
    <property type="entry name" value="Adaptor protein Cbl, N-terminal domain"/>
    <property type="match status" value="1"/>
</dbReference>
<feature type="domain" description="Mixed lineage kinase" evidence="1">
    <location>
        <begin position="50"/>
        <end position="169"/>
    </location>
</feature>